<comment type="caution">
    <text evidence="5">The sequence shown here is derived from an EMBL/GenBank/DDBJ whole genome shotgun (WGS) entry which is preliminary data.</text>
</comment>
<keyword evidence="1 3" id="KW-0547">Nucleotide-binding</keyword>
<evidence type="ECO:0000313" key="5">
    <source>
        <dbReference type="EMBL" id="KKT48963.1"/>
    </source>
</evidence>
<dbReference type="InterPro" id="IPR005144">
    <property type="entry name" value="ATP-cone_dom"/>
</dbReference>
<name>A0A0G1HQK6_9BACT</name>
<dbReference type="EMBL" id="LCIE01000014">
    <property type="protein sequence ID" value="KKT48963.1"/>
    <property type="molecule type" value="Genomic_DNA"/>
</dbReference>
<evidence type="ECO:0000256" key="2">
    <source>
        <dbReference type="ARBA" id="ARBA00022840"/>
    </source>
</evidence>
<dbReference type="GO" id="GO:0004519">
    <property type="term" value="F:endonuclease activity"/>
    <property type="evidence" value="ECO:0007669"/>
    <property type="project" value="InterPro"/>
</dbReference>
<dbReference type="GO" id="GO:0005524">
    <property type="term" value="F:ATP binding"/>
    <property type="evidence" value="ECO:0007669"/>
    <property type="project" value="UniProtKB-UniRule"/>
</dbReference>
<evidence type="ECO:0000259" key="4">
    <source>
        <dbReference type="PROSITE" id="PS51161"/>
    </source>
</evidence>
<dbReference type="Pfam" id="PF04471">
    <property type="entry name" value="Mrr_cat"/>
    <property type="match status" value="1"/>
</dbReference>
<dbReference type="SUPFAM" id="SSF52980">
    <property type="entry name" value="Restriction endonuclease-like"/>
    <property type="match status" value="1"/>
</dbReference>
<gene>
    <name evidence="5" type="ORF">UW41_C0014G0007</name>
</gene>
<dbReference type="GO" id="GO:0009307">
    <property type="term" value="P:DNA restriction-modification system"/>
    <property type="evidence" value="ECO:0007669"/>
    <property type="project" value="InterPro"/>
</dbReference>
<evidence type="ECO:0000256" key="1">
    <source>
        <dbReference type="ARBA" id="ARBA00022741"/>
    </source>
</evidence>
<keyword evidence="2 3" id="KW-0067">ATP-binding</keyword>
<sequence>MITLSPITITKASGEQEHFDESKLVRSLSSSGLSADVASQTVDYLKRHLKTGITTKDIHEHISSYLKDNAPVDNYYNYGLKRAIMDLGPSGHPFETIVADVLSNYGYKTEVGVIVLGKCVTHEIDVIAKKDNKQFFIECKFHNSPGVKTDVQVALYTYARFLDIKSAMEQSHGTDIAYFPWLVTNTKVTSEVFDYAGCVGLELTSWLHPQGHGLSDLIMAAGLHPVTLVYHIPRFKTNQLLERGIVTCARLKQAIDENKVSDILTHEETNMTLQHINQICKT</sequence>
<feature type="domain" description="ATP-cone" evidence="4">
    <location>
        <begin position="7"/>
        <end position="86"/>
    </location>
</feature>
<dbReference type="InterPro" id="IPR011335">
    <property type="entry name" value="Restrct_endonuc-II-like"/>
</dbReference>
<dbReference type="STRING" id="1618392.UW41_C0014G0007"/>
<evidence type="ECO:0000256" key="3">
    <source>
        <dbReference type="PROSITE-ProRule" id="PRU00492"/>
    </source>
</evidence>
<accession>A0A0G1HQK6</accession>
<dbReference type="Proteomes" id="UP000034172">
    <property type="component" value="Unassembled WGS sequence"/>
</dbReference>
<organism evidence="5 6">
    <name type="scientific">Candidatus Collierbacteria bacterium GW2011_GWC2_44_18</name>
    <dbReference type="NCBI Taxonomy" id="1618392"/>
    <lineage>
        <taxon>Bacteria</taxon>
        <taxon>Candidatus Collieribacteriota</taxon>
    </lineage>
</organism>
<dbReference type="AlphaFoldDB" id="A0A0G1HQK6"/>
<evidence type="ECO:0000313" key="6">
    <source>
        <dbReference type="Proteomes" id="UP000034172"/>
    </source>
</evidence>
<dbReference type="InterPro" id="IPR007560">
    <property type="entry name" value="Restrct_endonuc_IV_Mrr"/>
</dbReference>
<dbReference type="GO" id="GO:0003677">
    <property type="term" value="F:DNA binding"/>
    <property type="evidence" value="ECO:0007669"/>
    <property type="project" value="InterPro"/>
</dbReference>
<reference evidence="5 6" key="1">
    <citation type="journal article" date="2015" name="Nature">
        <title>rRNA introns, odd ribosomes, and small enigmatic genomes across a large radiation of phyla.</title>
        <authorList>
            <person name="Brown C.T."/>
            <person name="Hug L.A."/>
            <person name="Thomas B.C."/>
            <person name="Sharon I."/>
            <person name="Castelle C.J."/>
            <person name="Singh A."/>
            <person name="Wilkins M.J."/>
            <person name="Williams K.H."/>
            <person name="Banfield J.F."/>
        </authorList>
    </citation>
    <scope>NUCLEOTIDE SEQUENCE [LARGE SCALE GENOMIC DNA]</scope>
</reference>
<dbReference type="InterPro" id="IPR011856">
    <property type="entry name" value="tRNA_endonuc-like_dom_sf"/>
</dbReference>
<dbReference type="Gene3D" id="3.40.1350.10">
    <property type="match status" value="1"/>
</dbReference>
<proteinExistence type="predicted"/>
<protein>
    <submittedName>
        <fullName evidence="5">ATP-cone domain protein</fullName>
    </submittedName>
</protein>
<dbReference type="PROSITE" id="PS51161">
    <property type="entry name" value="ATP_CONE"/>
    <property type="match status" value="1"/>
</dbReference>